<protein>
    <submittedName>
        <fullName evidence="4">Response regulator</fullName>
    </submittedName>
</protein>
<evidence type="ECO:0000256" key="1">
    <source>
        <dbReference type="ARBA" id="ARBA00022553"/>
    </source>
</evidence>
<gene>
    <name evidence="4" type="ORF">FL622_01200</name>
</gene>
<dbReference type="InterPro" id="IPR001789">
    <property type="entry name" value="Sig_transdc_resp-reg_receiver"/>
</dbReference>
<dbReference type="PROSITE" id="PS50110">
    <property type="entry name" value="RESPONSE_REGULATORY"/>
    <property type="match status" value="1"/>
</dbReference>
<feature type="domain" description="Response regulatory" evidence="3">
    <location>
        <begin position="5"/>
        <end position="122"/>
    </location>
</feature>
<dbReference type="RefSeq" id="WP_092052601.1">
    <property type="nucleotide sequence ID" value="NZ_FOJJ01000001.1"/>
</dbReference>
<keyword evidence="5" id="KW-1185">Reference proteome</keyword>
<evidence type="ECO:0000256" key="2">
    <source>
        <dbReference type="PROSITE-ProRule" id="PRU00169"/>
    </source>
</evidence>
<name>A0A550JKU3_9BACT</name>
<dbReference type="InterPro" id="IPR050595">
    <property type="entry name" value="Bact_response_regulator"/>
</dbReference>
<dbReference type="GO" id="GO:0000160">
    <property type="term" value="P:phosphorelay signal transduction system"/>
    <property type="evidence" value="ECO:0007669"/>
    <property type="project" value="InterPro"/>
</dbReference>
<dbReference type="Proteomes" id="UP000317155">
    <property type="component" value="Unassembled WGS sequence"/>
</dbReference>
<proteinExistence type="predicted"/>
<comment type="caution">
    <text evidence="4">The sequence shown here is derived from an EMBL/GenBank/DDBJ whole genome shotgun (WGS) entry which is preliminary data.</text>
</comment>
<dbReference type="EMBL" id="VJVV01000001">
    <property type="protein sequence ID" value="TRO83830.1"/>
    <property type="molecule type" value="Genomic_DNA"/>
</dbReference>
<dbReference type="PANTHER" id="PTHR44591:SF25">
    <property type="entry name" value="CHEMOTAXIS TWO-COMPONENT RESPONSE REGULATOR"/>
    <property type="match status" value="1"/>
</dbReference>
<accession>A0A550JKU3</accession>
<dbReference type="InterPro" id="IPR011006">
    <property type="entry name" value="CheY-like_superfamily"/>
</dbReference>
<evidence type="ECO:0000259" key="3">
    <source>
        <dbReference type="PROSITE" id="PS50110"/>
    </source>
</evidence>
<dbReference type="Gene3D" id="3.40.50.2300">
    <property type="match status" value="1"/>
</dbReference>
<reference evidence="4 5" key="1">
    <citation type="submission" date="2019-07" db="EMBL/GenBank/DDBJ databases">
        <title>Insights of Desulfuromonas acetexigens electromicrobiology.</title>
        <authorList>
            <person name="Katuri K."/>
            <person name="Sapireddy V."/>
            <person name="Shaw D.R."/>
            <person name="Saikaly P."/>
        </authorList>
    </citation>
    <scope>NUCLEOTIDE SEQUENCE [LARGE SCALE GENOMIC DNA]</scope>
    <source>
        <strain evidence="4 5">2873</strain>
    </source>
</reference>
<evidence type="ECO:0000313" key="4">
    <source>
        <dbReference type="EMBL" id="TRO83830.1"/>
    </source>
</evidence>
<dbReference type="PANTHER" id="PTHR44591">
    <property type="entry name" value="STRESS RESPONSE REGULATOR PROTEIN 1"/>
    <property type="match status" value="1"/>
</dbReference>
<dbReference type="SMART" id="SM00448">
    <property type="entry name" value="REC"/>
    <property type="match status" value="1"/>
</dbReference>
<dbReference type="OrthoDB" id="9786548at2"/>
<dbReference type="Pfam" id="PF00072">
    <property type="entry name" value="Response_reg"/>
    <property type="match status" value="1"/>
</dbReference>
<evidence type="ECO:0000313" key="5">
    <source>
        <dbReference type="Proteomes" id="UP000317155"/>
    </source>
</evidence>
<organism evidence="4 5">
    <name type="scientific">Trichloromonas acetexigens</name>
    <dbReference type="NCBI Taxonomy" id="38815"/>
    <lineage>
        <taxon>Bacteria</taxon>
        <taxon>Pseudomonadati</taxon>
        <taxon>Thermodesulfobacteriota</taxon>
        <taxon>Desulfuromonadia</taxon>
        <taxon>Desulfuromonadales</taxon>
        <taxon>Trichloromonadaceae</taxon>
        <taxon>Trichloromonas</taxon>
    </lineage>
</organism>
<keyword evidence="1 2" id="KW-0597">Phosphoprotein</keyword>
<dbReference type="AlphaFoldDB" id="A0A550JKU3"/>
<dbReference type="SUPFAM" id="SSF52172">
    <property type="entry name" value="CheY-like"/>
    <property type="match status" value="1"/>
</dbReference>
<feature type="modified residue" description="4-aspartylphosphate" evidence="2">
    <location>
        <position position="55"/>
    </location>
</feature>
<sequence length="125" mass="13772">METKRVLIVDDSPTMRQLLAFALKRLPGVVISEAANGVDGLKKITGERFDLIFTDINMPVMDGLKLVSLVRKDAALNNIPIVVISTEGAEEDRNRAFALGANDYITKPVQSPQVQEVARRLLVLK</sequence>